<evidence type="ECO:0000256" key="4">
    <source>
        <dbReference type="ARBA" id="ARBA00022448"/>
    </source>
</evidence>
<keyword evidence="7" id="KW-0333">Golgi apparatus</keyword>
<sequence>MADAAFDFLGDASIHSASSTDAHDGHPSQAHDGFSELGAATKPHSTKDGEEDAFAAAVSVWRGIQLPGIQQEMDRQSVELLEQQQLSLAGRKKLAEMTREFKKVPDQEKLQQFKGLLKAYQAEIDAITKREKSTSQAFLSVYNTLGQAPDPSRLLQVAVDQSSKLDEISTLQAENLRLKEENASLVKQTANLRAMSSNTTKLQQRLTRLETKQEETIQERVKEKEQAFREDWEEKIRSAKEREHDLQRQLNQAKDQLKALKHSNDSTQATLVDHSQKYEEEVVAKLAELDIVLMDHERANGRISELEGQNELLRDQLEGMQGRGIDHERATYLEQTIERQEAELQRLGTTLENLKSTSTKQTSTLERKTTTLQREVQEKTEEIEVFKRKLEQFKDYETVKSELEVLKYIEFSGSRGIDDDDDWDERVLTLASKNLEKPLEILLTEKNRKLENELTELKVQHEAQTSELEDIKIRHEISNRQLGSQMELIQRLEEDITRLNQSTGGGPGIGSSGGAGLNGGAGFHPTSPPFGNTFGGEVVGGVTLGPILPNAPRTPGFPPSTPLPYDSPNIGGLMPNSTSGAPMSSSSAVASSDHSILPIVTSQRDRFRQRNSELEEQLRQQSEQISNLKNESSQLQRDNLKMYEKVKYMQSYRDDTLGAGVGVGSASTIVDFSTPFRSAASSISHSSAGVVGRSSQYKKSDGDDLQMQSLDPTDRYRNMYEETMNPFEAFHKKEESRRINQMTPADKVMFTMSRLVLTNKWTRTMLVAYTMGLHFLMVVMLYKMSAWEECRHDHETPNDANPVMPGDD</sequence>
<comment type="caution">
    <text evidence="14">The sequence shown here is derived from an EMBL/GenBank/DDBJ whole genome shotgun (WGS) entry which is preliminary data.</text>
</comment>
<feature type="compositionally biased region" description="Basic and acidic residues" evidence="11">
    <location>
        <begin position="607"/>
        <end position="618"/>
    </location>
</feature>
<evidence type="ECO:0000256" key="10">
    <source>
        <dbReference type="SAM" id="Coils"/>
    </source>
</evidence>
<feature type="compositionally biased region" description="Low complexity" evidence="11">
    <location>
        <begin position="577"/>
        <end position="592"/>
    </location>
</feature>
<accession>A0A9P6G1D5</accession>
<evidence type="ECO:0000256" key="9">
    <source>
        <dbReference type="ARBA" id="ARBA00023136"/>
    </source>
</evidence>
<evidence type="ECO:0000256" key="2">
    <source>
        <dbReference type="ARBA" id="ARBA00006415"/>
    </source>
</evidence>
<evidence type="ECO:0000259" key="13">
    <source>
        <dbReference type="Pfam" id="PF25398"/>
    </source>
</evidence>
<feature type="coiled-coil region" evidence="10">
    <location>
        <begin position="168"/>
        <end position="270"/>
    </location>
</feature>
<evidence type="ECO:0000256" key="6">
    <source>
        <dbReference type="ARBA" id="ARBA00022989"/>
    </source>
</evidence>
<feature type="region of interest" description="Disordered" evidence="11">
    <location>
        <begin position="607"/>
        <end position="633"/>
    </location>
</feature>
<dbReference type="GO" id="GO:0000139">
    <property type="term" value="C:Golgi membrane"/>
    <property type="evidence" value="ECO:0007669"/>
    <property type="project" value="UniProtKB-SubCell"/>
</dbReference>
<feature type="coiled-coil region" evidence="10">
    <location>
        <begin position="296"/>
        <end position="396"/>
    </location>
</feature>
<evidence type="ECO:0000313" key="14">
    <source>
        <dbReference type="EMBL" id="KAF9585287.1"/>
    </source>
</evidence>
<evidence type="ECO:0000256" key="3">
    <source>
        <dbReference type="ARBA" id="ARBA00018691"/>
    </source>
</evidence>
<dbReference type="PANTHER" id="PTHR14043">
    <property type="entry name" value="CCAAT DISPLACEMENT PROTEIN-RELATED"/>
    <property type="match status" value="1"/>
</dbReference>
<comment type="similarity">
    <text evidence="2">Belongs to the CASP family.</text>
</comment>
<evidence type="ECO:0000256" key="7">
    <source>
        <dbReference type="ARBA" id="ARBA00023034"/>
    </source>
</evidence>
<feature type="domain" description="CASP C-terminal" evidence="12">
    <location>
        <begin position="577"/>
        <end position="786"/>
    </location>
</feature>
<name>A0A9P6G1D5_9FUNG</name>
<dbReference type="AlphaFoldDB" id="A0A9P6G1D5"/>
<evidence type="ECO:0000313" key="15">
    <source>
        <dbReference type="Proteomes" id="UP000780801"/>
    </source>
</evidence>
<feature type="region of interest" description="Disordered" evidence="11">
    <location>
        <begin position="571"/>
        <end position="592"/>
    </location>
</feature>
<dbReference type="Pfam" id="PF25398">
    <property type="entry name" value="CUX1_N"/>
    <property type="match status" value="1"/>
</dbReference>
<dbReference type="Pfam" id="PF08172">
    <property type="entry name" value="CASP_C"/>
    <property type="match status" value="1"/>
</dbReference>
<feature type="compositionally biased region" description="Gly residues" evidence="11">
    <location>
        <begin position="503"/>
        <end position="522"/>
    </location>
</feature>
<comment type="subcellular location">
    <subcellularLocation>
        <location evidence="1">Golgi apparatus membrane</location>
        <topology evidence="1">Single-pass type IV membrane protein</topology>
    </subcellularLocation>
</comment>
<dbReference type="GO" id="GO:0006891">
    <property type="term" value="P:intra-Golgi vesicle-mediated transport"/>
    <property type="evidence" value="ECO:0007669"/>
    <property type="project" value="InterPro"/>
</dbReference>
<feature type="region of interest" description="Disordered" evidence="11">
    <location>
        <begin position="17"/>
        <end position="50"/>
    </location>
</feature>
<gene>
    <name evidence="14" type="ORF">BGW38_003085</name>
</gene>
<dbReference type="InterPro" id="IPR057476">
    <property type="entry name" value="Cux_N"/>
</dbReference>
<dbReference type="Proteomes" id="UP000780801">
    <property type="component" value="Unassembled WGS sequence"/>
</dbReference>
<evidence type="ECO:0000256" key="1">
    <source>
        <dbReference type="ARBA" id="ARBA00004409"/>
    </source>
</evidence>
<proteinExistence type="inferred from homology"/>
<feature type="region of interest" description="Disordered" evidence="11">
    <location>
        <begin position="499"/>
        <end position="535"/>
    </location>
</feature>
<evidence type="ECO:0000256" key="11">
    <source>
        <dbReference type="SAM" id="MobiDB-lite"/>
    </source>
</evidence>
<feature type="domain" description="Cux N-terminal" evidence="13">
    <location>
        <begin position="51"/>
        <end position="162"/>
    </location>
</feature>
<reference evidence="14" key="1">
    <citation type="journal article" date="2020" name="Fungal Divers.">
        <title>Resolving the Mortierellaceae phylogeny through synthesis of multi-gene phylogenetics and phylogenomics.</title>
        <authorList>
            <person name="Vandepol N."/>
            <person name="Liber J."/>
            <person name="Desiro A."/>
            <person name="Na H."/>
            <person name="Kennedy M."/>
            <person name="Barry K."/>
            <person name="Grigoriev I.V."/>
            <person name="Miller A.N."/>
            <person name="O'Donnell K."/>
            <person name="Stajich J.E."/>
            <person name="Bonito G."/>
        </authorList>
    </citation>
    <scope>NUCLEOTIDE SEQUENCE</scope>
    <source>
        <strain evidence="14">KOD1015</strain>
    </source>
</reference>
<dbReference type="OrthoDB" id="10257567at2759"/>
<evidence type="ECO:0000259" key="12">
    <source>
        <dbReference type="Pfam" id="PF08172"/>
    </source>
</evidence>
<evidence type="ECO:0000256" key="5">
    <source>
        <dbReference type="ARBA" id="ARBA00022692"/>
    </source>
</evidence>
<organism evidence="14 15">
    <name type="scientific">Lunasporangiospora selenospora</name>
    <dbReference type="NCBI Taxonomy" id="979761"/>
    <lineage>
        <taxon>Eukaryota</taxon>
        <taxon>Fungi</taxon>
        <taxon>Fungi incertae sedis</taxon>
        <taxon>Mucoromycota</taxon>
        <taxon>Mortierellomycotina</taxon>
        <taxon>Mortierellomycetes</taxon>
        <taxon>Mortierellales</taxon>
        <taxon>Mortierellaceae</taxon>
        <taxon>Lunasporangiospora</taxon>
    </lineage>
</organism>
<protein>
    <recommendedName>
        <fullName evidence="3">Protein CASP</fullName>
    </recommendedName>
</protein>
<dbReference type="PANTHER" id="PTHR14043:SF2">
    <property type="entry name" value="HOMEOBOX PROTEIN CUT"/>
    <property type="match status" value="1"/>
</dbReference>
<keyword evidence="8 10" id="KW-0175">Coiled coil</keyword>
<dbReference type="InterPro" id="IPR012955">
    <property type="entry name" value="CASP_C"/>
</dbReference>
<keyword evidence="9" id="KW-0472">Membrane</keyword>
<keyword evidence="15" id="KW-1185">Reference proteome</keyword>
<evidence type="ECO:0000256" key="8">
    <source>
        <dbReference type="ARBA" id="ARBA00023054"/>
    </source>
</evidence>
<dbReference type="EMBL" id="JAABOA010000214">
    <property type="protein sequence ID" value="KAF9585287.1"/>
    <property type="molecule type" value="Genomic_DNA"/>
</dbReference>
<keyword evidence="5" id="KW-0812">Transmembrane</keyword>
<keyword evidence="4" id="KW-0813">Transport</keyword>
<keyword evidence="6" id="KW-1133">Transmembrane helix</keyword>